<feature type="coiled-coil region" evidence="10">
    <location>
        <begin position="392"/>
        <end position="461"/>
    </location>
</feature>
<dbReference type="OrthoDB" id="9770517at2"/>
<dbReference type="PROSITE" id="PS51257">
    <property type="entry name" value="PROKAR_LIPOPROTEIN"/>
    <property type="match status" value="1"/>
</dbReference>
<evidence type="ECO:0000256" key="8">
    <source>
        <dbReference type="ARBA" id="ARBA00023288"/>
    </source>
</evidence>
<keyword evidence="8 9" id="KW-0449">Lipoprotein</keyword>
<feature type="chain" id="PRO_5019619553" evidence="9">
    <location>
        <begin position="26"/>
        <end position="484"/>
    </location>
</feature>
<organism evidence="11 12">
    <name type="scientific">Pseudaquabacterium pictum</name>
    <dbReference type="NCBI Taxonomy" id="2315236"/>
    <lineage>
        <taxon>Bacteria</taxon>
        <taxon>Pseudomonadati</taxon>
        <taxon>Pseudomonadota</taxon>
        <taxon>Betaproteobacteria</taxon>
        <taxon>Burkholderiales</taxon>
        <taxon>Sphaerotilaceae</taxon>
        <taxon>Pseudaquabacterium</taxon>
    </lineage>
</organism>
<accession>A0A480AM35</accession>
<evidence type="ECO:0000256" key="7">
    <source>
        <dbReference type="ARBA" id="ARBA00023139"/>
    </source>
</evidence>
<evidence type="ECO:0000256" key="2">
    <source>
        <dbReference type="ARBA" id="ARBA00007613"/>
    </source>
</evidence>
<dbReference type="PANTHER" id="PTHR30203">
    <property type="entry name" value="OUTER MEMBRANE CATION EFFLUX PROTEIN"/>
    <property type="match status" value="1"/>
</dbReference>
<evidence type="ECO:0000256" key="3">
    <source>
        <dbReference type="ARBA" id="ARBA00022452"/>
    </source>
</evidence>
<keyword evidence="7 9" id="KW-0564">Palmitate</keyword>
<dbReference type="RefSeq" id="WP_137731822.1">
    <property type="nucleotide sequence ID" value="NZ_BJCL01000002.1"/>
</dbReference>
<keyword evidence="4 9" id="KW-0812">Transmembrane</keyword>
<evidence type="ECO:0000313" key="11">
    <source>
        <dbReference type="EMBL" id="GCL62076.1"/>
    </source>
</evidence>
<evidence type="ECO:0000256" key="6">
    <source>
        <dbReference type="ARBA" id="ARBA00023136"/>
    </source>
</evidence>
<reference evidence="12" key="1">
    <citation type="submission" date="2019-03" db="EMBL/GenBank/DDBJ databases">
        <title>Aquabacterium pictum sp.nov., the first bacteriochlorophyll a-containing freshwater bacterium in the genus Aquabacterium of the class Betaproteobacteria.</title>
        <authorList>
            <person name="Hirose S."/>
            <person name="Tank M."/>
            <person name="Hara E."/>
            <person name="Tamaki H."/>
            <person name="Takaichi S."/>
            <person name="Haruta S."/>
            <person name="Hanada S."/>
        </authorList>
    </citation>
    <scope>NUCLEOTIDE SEQUENCE [LARGE SCALE GENOMIC DNA]</scope>
    <source>
        <strain evidence="12">W35</strain>
    </source>
</reference>
<protein>
    <submittedName>
        <fullName evidence="11">Outer membrane protein</fullName>
    </submittedName>
</protein>
<dbReference type="AlphaFoldDB" id="A0A480AM35"/>
<dbReference type="PANTHER" id="PTHR30203:SF20">
    <property type="entry name" value="MULTIDRUG RESISTANCE OUTER MEMBRANE PROTEIN MDTP-RELATED"/>
    <property type="match status" value="1"/>
</dbReference>
<dbReference type="Gene3D" id="2.20.200.10">
    <property type="entry name" value="Outer membrane efflux proteins (OEP)"/>
    <property type="match status" value="1"/>
</dbReference>
<proteinExistence type="inferred from homology"/>
<dbReference type="EMBL" id="BJCL01000002">
    <property type="protein sequence ID" value="GCL62076.1"/>
    <property type="molecule type" value="Genomic_DNA"/>
</dbReference>
<evidence type="ECO:0000256" key="9">
    <source>
        <dbReference type="RuleBase" id="RU362097"/>
    </source>
</evidence>
<feature type="signal peptide" evidence="9">
    <location>
        <begin position="1"/>
        <end position="25"/>
    </location>
</feature>
<dbReference type="NCBIfam" id="TIGR01845">
    <property type="entry name" value="outer_NodT"/>
    <property type="match status" value="1"/>
</dbReference>
<dbReference type="Gene3D" id="1.20.1600.10">
    <property type="entry name" value="Outer membrane efflux proteins (OEP)"/>
    <property type="match status" value="1"/>
</dbReference>
<dbReference type="InterPro" id="IPR003423">
    <property type="entry name" value="OMP_efflux"/>
</dbReference>
<comment type="subcellular location">
    <subcellularLocation>
        <location evidence="9">Cell membrane</location>
        <topology evidence="9">Lipid-anchor</topology>
    </subcellularLocation>
    <subcellularLocation>
        <location evidence="1">Membrane</location>
    </subcellularLocation>
</comment>
<evidence type="ECO:0000256" key="10">
    <source>
        <dbReference type="SAM" id="Coils"/>
    </source>
</evidence>
<evidence type="ECO:0000313" key="12">
    <source>
        <dbReference type="Proteomes" id="UP000301751"/>
    </source>
</evidence>
<keyword evidence="3 9" id="KW-1134">Transmembrane beta strand</keyword>
<dbReference type="SUPFAM" id="SSF56954">
    <property type="entry name" value="Outer membrane efflux proteins (OEP)"/>
    <property type="match status" value="1"/>
</dbReference>
<dbReference type="Proteomes" id="UP000301751">
    <property type="component" value="Unassembled WGS sequence"/>
</dbReference>
<evidence type="ECO:0000256" key="5">
    <source>
        <dbReference type="ARBA" id="ARBA00022729"/>
    </source>
</evidence>
<comment type="similarity">
    <text evidence="2 9">Belongs to the outer membrane factor (OMF) (TC 1.B.17) family.</text>
</comment>
<dbReference type="Pfam" id="PF02321">
    <property type="entry name" value="OEP"/>
    <property type="match status" value="2"/>
</dbReference>
<keyword evidence="12" id="KW-1185">Reference proteome</keyword>
<comment type="caution">
    <text evidence="11">The sequence shown here is derived from an EMBL/GenBank/DDBJ whole genome shotgun (WGS) entry which is preliminary data.</text>
</comment>
<keyword evidence="10" id="KW-0175">Coiled coil</keyword>
<gene>
    <name evidence="11" type="ORF">AQPW35_11570</name>
</gene>
<sequence>MTAAPRQTLATALAAAALLAGCAQPGPPIAQAPLLAPSAAGLGDAAGAFPDTRWWTALGDPALDALVDTALAGQPGLQAAAARLAVADAAVALVQGGQGPQAGLSADATRQRFSGNGLIPPAVAGSVRNTASIQASGHLALDFFGKHDAALAAAIGRHRAAAAEAQAARSLLAAQLTQAWVGLARLLAQRDIATQAQAQRQALRDLTAQRVAAGLDTQGALRSADGPVPEARGQIAALDGQIAAARHRLAALSGQAPQALDAAAPQLAALRLALPPAHLGADLLGRRADVVAARWRVEAAAQGVAAARADFYPDINLNAAVGLNALGLDRLLNLGSRQLSVGPALRLPLFDGGVLRAQLRGRAAEADAAVAAYNAAVLDAAREVADAAASLRSLAQQQAEQAQAQAALADARAIAQQRFAAGLGNRLPVLQADALLLAQQAQALDLQARQLEAQAALAQALGGGWADSPATAAAVPATTHTASR</sequence>
<name>A0A480AM35_9BURK</name>
<dbReference type="InterPro" id="IPR010131">
    <property type="entry name" value="MdtP/NodT-like"/>
</dbReference>
<evidence type="ECO:0000256" key="1">
    <source>
        <dbReference type="ARBA" id="ARBA00004370"/>
    </source>
</evidence>
<keyword evidence="5 9" id="KW-0732">Signal</keyword>
<dbReference type="GO" id="GO:0005886">
    <property type="term" value="C:plasma membrane"/>
    <property type="evidence" value="ECO:0007669"/>
    <property type="project" value="UniProtKB-SubCell"/>
</dbReference>
<dbReference type="GO" id="GO:0015562">
    <property type="term" value="F:efflux transmembrane transporter activity"/>
    <property type="evidence" value="ECO:0007669"/>
    <property type="project" value="InterPro"/>
</dbReference>
<keyword evidence="6 9" id="KW-0472">Membrane</keyword>
<evidence type="ECO:0000256" key="4">
    <source>
        <dbReference type="ARBA" id="ARBA00022692"/>
    </source>
</evidence>